<dbReference type="KEGG" id="smai:EXU30_08680"/>
<dbReference type="PANTHER" id="PTHR22911">
    <property type="entry name" value="ACYL-MALONYL CONDENSING ENZYME-RELATED"/>
    <property type="match status" value="1"/>
</dbReference>
<feature type="transmembrane region" description="Helical" evidence="1">
    <location>
        <begin position="224"/>
        <end position="242"/>
    </location>
</feature>
<evidence type="ECO:0000256" key="1">
    <source>
        <dbReference type="SAM" id="Phobius"/>
    </source>
</evidence>
<evidence type="ECO:0000313" key="3">
    <source>
        <dbReference type="EMBL" id="QBF82756.1"/>
    </source>
</evidence>
<evidence type="ECO:0000313" key="4">
    <source>
        <dbReference type="Proteomes" id="UP000291106"/>
    </source>
</evidence>
<feature type="transmembrane region" description="Helical" evidence="1">
    <location>
        <begin position="163"/>
        <end position="183"/>
    </location>
</feature>
<feature type="transmembrane region" description="Helical" evidence="1">
    <location>
        <begin position="12"/>
        <end position="33"/>
    </location>
</feature>
<feature type="transmembrane region" description="Helical" evidence="1">
    <location>
        <begin position="45"/>
        <end position="66"/>
    </location>
</feature>
<name>A0A411PGN1_9GAMM</name>
<keyword evidence="1" id="KW-1133">Transmembrane helix</keyword>
<reference evidence="3 4" key="1">
    <citation type="submission" date="2019-02" db="EMBL/GenBank/DDBJ databases">
        <title>Shewanella sp. D4-2 isolated from Dokdo Island.</title>
        <authorList>
            <person name="Baek K."/>
        </authorList>
    </citation>
    <scope>NUCLEOTIDE SEQUENCE [LARGE SCALE GENOMIC DNA]</scope>
    <source>
        <strain evidence="3 4">D4-2</strain>
    </source>
</reference>
<dbReference type="AlphaFoldDB" id="A0A411PGN1"/>
<dbReference type="Pfam" id="PF00892">
    <property type="entry name" value="EamA"/>
    <property type="match status" value="2"/>
</dbReference>
<feature type="transmembrane region" description="Helical" evidence="1">
    <location>
        <begin position="290"/>
        <end position="312"/>
    </location>
</feature>
<dbReference type="GO" id="GO:0016020">
    <property type="term" value="C:membrane"/>
    <property type="evidence" value="ECO:0007669"/>
    <property type="project" value="InterPro"/>
</dbReference>
<sequence length="321" mass="35879">MISRMLGALTPSQLGLFFVATAVVFWGILPIALKLTTGFIDPVTLTWFRFLVAFVVTFYLQWRLRLLQQFIGLKQRDWLRLSLAGVLLMTNYVTFVWSLDYLSPGTSQLNFQTAPFFLAFGGALFFNERLTAVQLACFATLALGVLMFFHPALDFEQSNTTQIVMGISIVQFSVLSWTSYALLQKALLKRLSPNNILMGIYALGIVVMAPVSDFSQFSAMTANQWLVTVFCALNTVIAYGCFGQAMKYWHTAQVSAMLALTPILSFSMNALIVSLGLWPQMFSHDQLDALSISGIVVIVVSVFVVQLWPLYLQRKQRNVAG</sequence>
<feature type="domain" description="EamA" evidence="2">
    <location>
        <begin position="14"/>
        <end position="148"/>
    </location>
</feature>
<dbReference type="EMBL" id="CP036200">
    <property type="protein sequence ID" value="QBF82756.1"/>
    <property type="molecule type" value="Genomic_DNA"/>
</dbReference>
<gene>
    <name evidence="3" type="ORF">EXU30_08680</name>
</gene>
<dbReference type="OrthoDB" id="8479066at2"/>
<feature type="domain" description="EamA" evidence="2">
    <location>
        <begin position="165"/>
        <end position="304"/>
    </location>
</feature>
<feature type="transmembrane region" description="Helical" evidence="1">
    <location>
        <begin position="195"/>
        <end position="212"/>
    </location>
</feature>
<dbReference type="SUPFAM" id="SSF103481">
    <property type="entry name" value="Multidrug resistance efflux transporter EmrE"/>
    <property type="match status" value="2"/>
</dbReference>
<keyword evidence="1" id="KW-0812">Transmembrane</keyword>
<protein>
    <submittedName>
        <fullName evidence="3">EamA family transporter</fullName>
    </submittedName>
</protein>
<proteinExistence type="predicted"/>
<dbReference type="InterPro" id="IPR000620">
    <property type="entry name" value="EamA_dom"/>
</dbReference>
<feature type="transmembrane region" description="Helical" evidence="1">
    <location>
        <begin position="78"/>
        <end position="97"/>
    </location>
</feature>
<feature type="transmembrane region" description="Helical" evidence="1">
    <location>
        <begin position="133"/>
        <end position="151"/>
    </location>
</feature>
<evidence type="ECO:0000259" key="2">
    <source>
        <dbReference type="Pfam" id="PF00892"/>
    </source>
</evidence>
<keyword evidence="4" id="KW-1185">Reference proteome</keyword>
<dbReference type="InterPro" id="IPR037185">
    <property type="entry name" value="EmrE-like"/>
</dbReference>
<accession>A0A411PGN1</accession>
<feature type="transmembrane region" description="Helical" evidence="1">
    <location>
        <begin position="109"/>
        <end position="126"/>
    </location>
</feature>
<dbReference type="Proteomes" id="UP000291106">
    <property type="component" value="Chromosome"/>
</dbReference>
<organism evidence="3 4">
    <name type="scientific">Shewanella maritima</name>
    <dbReference type="NCBI Taxonomy" id="2520507"/>
    <lineage>
        <taxon>Bacteria</taxon>
        <taxon>Pseudomonadati</taxon>
        <taxon>Pseudomonadota</taxon>
        <taxon>Gammaproteobacteria</taxon>
        <taxon>Alteromonadales</taxon>
        <taxon>Shewanellaceae</taxon>
        <taxon>Shewanella</taxon>
    </lineage>
</organism>
<feature type="transmembrane region" description="Helical" evidence="1">
    <location>
        <begin position="254"/>
        <end position="278"/>
    </location>
</feature>
<dbReference type="PANTHER" id="PTHR22911:SF134">
    <property type="entry name" value="DMT FAMILY TRANSPORTER"/>
    <property type="match status" value="1"/>
</dbReference>
<keyword evidence="1" id="KW-0472">Membrane</keyword>